<dbReference type="SUPFAM" id="SSF56317">
    <property type="entry name" value="Carbon-nitrogen hydrolase"/>
    <property type="match status" value="1"/>
</dbReference>
<protein>
    <submittedName>
        <fullName evidence="3">Putative amidohydrolase</fullName>
    </submittedName>
</protein>
<dbReference type="Proteomes" id="UP000294508">
    <property type="component" value="Unassembled WGS sequence"/>
</dbReference>
<proteinExistence type="inferred from homology"/>
<dbReference type="InterPro" id="IPR036526">
    <property type="entry name" value="C-N_Hydrolase_sf"/>
</dbReference>
<sequence length="276" mass="30445">MTGIRIAIAQPTITADARANGKTVRSLMRKAAGGRARLVQFPEGLLSGYAKEQIADWSDVDWDAVCDELEQIMALAAELKLWVVLGSAHPLTPPHRPHNSLYVISDAGELVDRYDKRFLSNTELNHFYSPGFDPVVFDVDGYRFGCVICVEINFPHLFSQYERLGVECLLLSAYPVDAVFEVKARAHAAINCYWVAMSLPAQTVDLMPSGLITPDGTYAAQLAGKSELTITTIDRDDPALKVPLAHARPWRATALKGDIYRTRAVADPRSSDRTTL</sequence>
<evidence type="ECO:0000259" key="2">
    <source>
        <dbReference type="PROSITE" id="PS50263"/>
    </source>
</evidence>
<dbReference type="GO" id="GO:0016787">
    <property type="term" value="F:hydrolase activity"/>
    <property type="evidence" value="ECO:0007669"/>
    <property type="project" value="UniProtKB-KW"/>
</dbReference>
<dbReference type="PANTHER" id="PTHR23088:SF27">
    <property type="entry name" value="DEAMINATED GLUTATHIONE AMIDASE"/>
    <property type="match status" value="1"/>
</dbReference>
<accession>A0A4V2RZ92</accession>
<comment type="similarity">
    <text evidence="1">Belongs to the carbon-nitrogen hydrolase superfamily. NIT1/NIT2 family.</text>
</comment>
<organism evidence="3 4">
    <name type="scientific">Kribbella steppae</name>
    <dbReference type="NCBI Taxonomy" id="2512223"/>
    <lineage>
        <taxon>Bacteria</taxon>
        <taxon>Bacillati</taxon>
        <taxon>Actinomycetota</taxon>
        <taxon>Actinomycetes</taxon>
        <taxon>Propionibacteriales</taxon>
        <taxon>Kribbellaceae</taxon>
        <taxon>Kribbella</taxon>
    </lineage>
</organism>
<dbReference type="CDD" id="cd07197">
    <property type="entry name" value="nitrilase"/>
    <property type="match status" value="1"/>
</dbReference>
<dbReference type="PROSITE" id="PS50263">
    <property type="entry name" value="CN_HYDROLASE"/>
    <property type="match status" value="1"/>
</dbReference>
<reference evidence="3 4" key="1">
    <citation type="journal article" date="2015" name="Stand. Genomic Sci.">
        <title>Genomic Encyclopedia of Bacterial and Archaeal Type Strains, Phase III: the genomes of soil and plant-associated and newly described type strains.</title>
        <authorList>
            <person name="Whitman W.B."/>
            <person name="Woyke T."/>
            <person name="Klenk H.P."/>
            <person name="Zhou Y."/>
            <person name="Lilburn T.G."/>
            <person name="Beck B.J."/>
            <person name="De Vos P."/>
            <person name="Vandamme P."/>
            <person name="Eisen J.A."/>
            <person name="Garrity G."/>
            <person name="Hugenholtz P."/>
            <person name="Kyrpides N.C."/>
        </authorList>
    </citation>
    <scope>NUCLEOTIDE SEQUENCE [LARGE SCALE GENOMIC DNA]</scope>
    <source>
        <strain evidence="3 4">VKM Ac-2572</strain>
    </source>
</reference>
<evidence type="ECO:0000313" key="4">
    <source>
        <dbReference type="Proteomes" id="UP000294508"/>
    </source>
</evidence>
<feature type="domain" description="CN hydrolase" evidence="2">
    <location>
        <begin position="4"/>
        <end position="235"/>
    </location>
</feature>
<dbReference type="Pfam" id="PF00795">
    <property type="entry name" value="CN_hydrolase"/>
    <property type="match status" value="1"/>
</dbReference>
<evidence type="ECO:0000313" key="3">
    <source>
        <dbReference type="EMBL" id="TCO24795.1"/>
    </source>
</evidence>
<name>A0A4V2RZ92_9ACTN</name>
<keyword evidence="4" id="KW-1185">Reference proteome</keyword>
<dbReference type="PANTHER" id="PTHR23088">
    <property type="entry name" value="NITRILASE-RELATED"/>
    <property type="match status" value="1"/>
</dbReference>
<dbReference type="Gene3D" id="3.60.110.10">
    <property type="entry name" value="Carbon-nitrogen hydrolase"/>
    <property type="match status" value="1"/>
</dbReference>
<keyword evidence="3" id="KW-0378">Hydrolase</keyword>
<evidence type="ECO:0000256" key="1">
    <source>
        <dbReference type="ARBA" id="ARBA00010613"/>
    </source>
</evidence>
<dbReference type="RefSeq" id="WP_132211600.1">
    <property type="nucleotide sequence ID" value="NZ_SLWN01000008.1"/>
</dbReference>
<dbReference type="EMBL" id="SLWN01000008">
    <property type="protein sequence ID" value="TCO24795.1"/>
    <property type="molecule type" value="Genomic_DNA"/>
</dbReference>
<dbReference type="AlphaFoldDB" id="A0A4V2RZ92"/>
<dbReference type="OrthoDB" id="9811121at2"/>
<dbReference type="InterPro" id="IPR003010">
    <property type="entry name" value="C-N_Hydrolase"/>
</dbReference>
<comment type="caution">
    <text evidence="3">The sequence shown here is derived from an EMBL/GenBank/DDBJ whole genome shotgun (WGS) entry which is preliminary data.</text>
</comment>
<gene>
    <name evidence="3" type="ORF">EV652_108331</name>
</gene>